<evidence type="ECO:0000313" key="4">
    <source>
        <dbReference type="Proteomes" id="UP000314294"/>
    </source>
</evidence>
<feature type="compositionally biased region" description="Basic and acidic residues" evidence="1">
    <location>
        <begin position="490"/>
        <end position="530"/>
    </location>
</feature>
<dbReference type="GO" id="GO:0006261">
    <property type="term" value="P:DNA-templated DNA replication"/>
    <property type="evidence" value="ECO:0007669"/>
    <property type="project" value="InterPro"/>
</dbReference>
<dbReference type="SUPFAM" id="SSF56672">
    <property type="entry name" value="DNA/RNA polymerases"/>
    <property type="match status" value="1"/>
</dbReference>
<dbReference type="EMBL" id="SRLO01000143">
    <property type="protein sequence ID" value="TNN72010.1"/>
    <property type="molecule type" value="Genomic_DNA"/>
</dbReference>
<organism evidence="3 4">
    <name type="scientific">Liparis tanakae</name>
    <name type="common">Tanaka's snailfish</name>
    <dbReference type="NCBI Taxonomy" id="230148"/>
    <lineage>
        <taxon>Eukaryota</taxon>
        <taxon>Metazoa</taxon>
        <taxon>Chordata</taxon>
        <taxon>Craniata</taxon>
        <taxon>Vertebrata</taxon>
        <taxon>Euteleostomi</taxon>
        <taxon>Actinopterygii</taxon>
        <taxon>Neopterygii</taxon>
        <taxon>Teleostei</taxon>
        <taxon>Neoteleostei</taxon>
        <taxon>Acanthomorphata</taxon>
        <taxon>Eupercaria</taxon>
        <taxon>Perciformes</taxon>
        <taxon>Cottioidei</taxon>
        <taxon>Cottales</taxon>
        <taxon>Liparidae</taxon>
        <taxon>Liparis</taxon>
    </lineage>
</organism>
<comment type="caution">
    <text evidence="3">The sequence shown here is derived from an EMBL/GenBank/DDBJ whole genome shotgun (WGS) entry which is preliminary data.</text>
</comment>
<dbReference type="InterPro" id="IPR002298">
    <property type="entry name" value="DNA_polymerase_A"/>
</dbReference>
<feature type="compositionally biased region" description="Polar residues" evidence="1">
    <location>
        <begin position="713"/>
        <end position="724"/>
    </location>
</feature>
<dbReference type="PANTHER" id="PTHR10133">
    <property type="entry name" value="DNA POLYMERASE I"/>
    <property type="match status" value="1"/>
</dbReference>
<evidence type="ECO:0000256" key="1">
    <source>
        <dbReference type="SAM" id="MobiDB-lite"/>
    </source>
</evidence>
<proteinExistence type="predicted"/>
<feature type="compositionally biased region" description="Low complexity" evidence="1">
    <location>
        <begin position="107"/>
        <end position="126"/>
    </location>
</feature>
<dbReference type="GO" id="GO:0006302">
    <property type="term" value="P:double-strand break repair"/>
    <property type="evidence" value="ECO:0007669"/>
    <property type="project" value="TreeGrafter"/>
</dbReference>
<evidence type="ECO:0000313" key="3">
    <source>
        <dbReference type="EMBL" id="TNN72010.1"/>
    </source>
</evidence>
<keyword evidence="4" id="KW-1185">Reference proteome</keyword>
<feature type="region of interest" description="Disordered" evidence="1">
    <location>
        <begin position="27"/>
        <end position="173"/>
    </location>
</feature>
<feature type="compositionally biased region" description="Basic and acidic residues" evidence="1">
    <location>
        <begin position="577"/>
        <end position="587"/>
    </location>
</feature>
<feature type="compositionally biased region" description="Polar residues" evidence="1">
    <location>
        <begin position="79"/>
        <end position="100"/>
    </location>
</feature>
<feature type="compositionally biased region" description="Basic and acidic residues" evidence="1">
    <location>
        <begin position="38"/>
        <end position="52"/>
    </location>
</feature>
<sequence>MEQSSSSLYSGPLSQAAQKILAVLRAQSPHAARRNQHHAYDHRRIVERHNGSQREPWAQSSWSVSQEQSRARDAERLQVASSSTPQRDASSLWQSSQTSACYRDSQTPDCSSSSPAASQRDSSRQRQTSHYRGSRRENAAPHGFQSSHTLSFTQREEMEESVSRRNRRASLSRQIPERISTKEIRTPFIHNLSANTEVLFPTSVQRNAGEEEHALACYRASSGPKAGEETDHFTSDARKENRDSDRWAISRKKLDTIVALDDDAKWKLSPFNPTEEVIGGGDGGGLLYQEGQQRVDSDNMMQAGTAQMSGRDHEMQAGVTCAKMRHLDVHMPNEKGSAIHMEGLLLQGTNENTRLDTNSIISSNMDKSLFSEVAKSGQEEDNDVEYRVESPELPPGIEDKELSHTGRPKNNISLSTGEPEVSRCQAGTPQTMSGTVTAEELPTENPRRQREPTTLVPGDTAADNLEGSTEKRKDVREVDVEVQSGSCAATDDKMETEQRQCSDVETRERQRETDYREASEPEERGADRSESGMPPVVREKGSTEDSGRGSCSTPTLSRECRPKRSGFRAPCLPGNHQRNDSQHDTHRNVRGRSFSLASTSAAGRPSSSSGLDLASYVTKASQEMGNGQLRSPQTHSRHPPLVPSFPLKRKHKVLQPHYADPPLKSYLPRCNPKWEAPQSSQEKAKEGGVGELKRARSKTCVPGPRSGPPEPQTKVSPSHKTGTMSGMREDSCAPEQTRQIRQRARNASKQTASAVTGKPRKHKQDKCGPGQEITGPELCREAADGNELQNQSKAGCLTATLTSDPRVKDSWKMDPDEKMQILQRAGEAKALVLTLVYRDGTTQLDPEQKLAPEVCGLLVLMKNNLDRSAPEDSLEPNDWLVYLKLEHTPAWAQQHTHQSQELFTKCAVISKHVDPLVSTRCSILNTAQYHNELSSLQWQAVVSMTRRCRGGYWILQIPPPATRSFSADTAKGPVSQVISGLYSLYWLNRELCFKLQSQGLWALYSDMELNMISVLAAMESHRIHVDKEALKRTSELLGTKMKQLEQDAHRAAGQIFLVTSSTQLRTVCTRYGFVIVFCSVSCVGFDVMKYVVSQRLKVLFEKLCLHERCENKKLPKTVNKQQQSTSEAALLQLQDLHPLPKIILEYRQNSVSSTWNQTSAVTGRISAKHPNFQALPRQPLQITKKQYVQGANVSTSAPYQASTSERGCVITAKMAVAGSAHFEHHGGPS</sequence>
<feature type="compositionally biased region" description="Polar residues" evidence="1">
    <location>
        <begin position="58"/>
        <end position="68"/>
    </location>
</feature>
<feature type="compositionally biased region" description="Basic and acidic residues" evidence="1">
    <location>
        <begin position="468"/>
        <end position="479"/>
    </location>
</feature>
<name>A0A4Z2I2F0_9TELE</name>
<feature type="compositionally biased region" description="Polar residues" evidence="1">
    <location>
        <begin position="144"/>
        <end position="153"/>
    </location>
</feature>
<dbReference type="Pfam" id="PF18049">
    <property type="entry name" value="DNA_pol_P_Exo"/>
    <property type="match status" value="1"/>
</dbReference>
<evidence type="ECO:0000259" key="2">
    <source>
        <dbReference type="Pfam" id="PF18049"/>
    </source>
</evidence>
<feature type="compositionally biased region" description="Basic and acidic residues" evidence="1">
    <location>
        <begin position="537"/>
        <end position="547"/>
    </location>
</feature>
<dbReference type="Gene3D" id="1.20.1060.10">
    <property type="entry name" value="Taq DNA Polymerase, Chain T, domain 4"/>
    <property type="match status" value="2"/>
</dbReference>
<feature type="compositionally biased region" description="Polar residues" evidence="1">
    <location>
        <begin position="618"/>
        <end position="634"/>
    </location>
</feature>
<protein>
    <submittedName>
        <fullName evidence="3">DNA polymerase nu</fullName>
    </submittedName>
</protein>
<gene>
    <name evidence="3" type="primary">Poln_0</name>
    <name evidence="3" type="ORF">EYF80_017798</name>
</gene>
<dbReference type="InterPro" id="IPR040940">
    <property type="entry name" value="DNA_pol_P_Exo"/>
</dbReference>
<dbReference type="PANTHER" id="PTHR10133:SF27">
    <property type="entry name" value="DNA POLYMERASE NU"/>
    <property type="match status" value="1"/>
</dbReference>
<feature type="compositionally biased region" description="Polar residues" evidence="1">
    <location>
        <begin position="425"/>
        <end position="436"/>
    </location>
</feature>
<accession>A0A4Z2I2F0</accession>
<dbReference type="OrthoDB" id="275278at2759"/>
<feature type="compositionally biased region" description="Basic and acidic residues" evidence="1">
    <location>
        <begin position="682"/>
        <end position="694"/>
    </location>
</feature>
<dbReference type="GO" id="GO:0003887">
    <property type="term" value="F:DNA-directed DNA polymerase activity"/>
    <property type="evidence" value="ECO:0007669"/>
    <property type="project" value="InterPro"/>
</dbReference>
<feature type="compositionally biased region" description="Low complexity" evidence="1">
    <location>
        <begin position="597"/>
        <end position="609"/>
    </location>
</feature>
<feature type="domain" description="DNA polymerase nu pseudo-exo" evidence="2">
    <location>
        <begin position="812"/>
        <end position="900"/>
    </location>
</feature>
<dbReference type="AlphaFoldDB" id="A0A4Z2I2F0"/>
<dbReference type="Proteomes" id="UP000314294">
    <property type="component" value="Unassembled WGS sequence"/>
</dbReference>
<dbReference type="InterPro" id="IPR043502">
    <property type="entry name" value="DNA/RNA_pol_sf"/>
</dbReference>
<reference evidence="3 4" key="1">
    <citation type="submission" date="2019-03" db="EMBL/GenBank/DDBJ databases">
        <title>First draft genome of Liparis tanakae, snailfish: a comprehensive survey of snailfish specific genes.</title>
        <authorList>
            <person name="Kim W."/>
            <person name="Song I."/>
            <person name="Jeong J.-H."/>
            <person name="Kim D."/>
            <person name="Kim S."/>
            <person name="Ryu S."/>
            <person name="Song J.Y."/>
            <person name="Lee S.K."/>
        </authorList>
    </citation>
    <scope>NUCLEOTIDE SEQUENCE [LARGE SCALE GENOMIC DNA]</scope>
    <source>
        <tissue evidence="3">Muscle</tissue>
    </source>
</reference>
<feature type="region of interest" description="Disordered" evidence="1">
    <location>
        <begin position="373"/>
        <end position="773"/>
    </location>
</feature>